<dbReference type="InterPro" id="IPR036046">
    <property type="entry name" value="Acylphosphatase-like_dom_sf"/>
</dbReference>
<evidence type="ECO:0000256" key="4">
    <source>
        <dbReference type="ARBA" id="ARBA00047645"/>
    </source>
</evidence>
<dbReference type="EC" id="3.6.1.7" evidence="2 5"/>
<dbReference type="Proteomes" id="UP000182471">
    <property type="component" value="Unassembled WGS sequence"/>
</dbReference>
<dbReference type="InterPro" id="IPR017968">
    <property type="entry name" value="Acylphosphatase_CS"/>
</dbReference>
<keyword evidence="5" id="KW-0378">Hydrolase</keyword>
<feature type="domain" description="Acylphosphatase-like" evidence="7">
    <location>
        <begin position="3"/>
        <end position="89"/>
    </location>
</feature>
<dbReference type="PANTHER" id="PTHR47268:SF4">
    <property type="entry name" value="ACYLPHOSPHATASE"/>
    <property type="match status" value="1"/>
</dbReference>
<protein>
    <recommendedName>
        <fullName evidence="3 5">acylphosphatase</fullName>
        <ecNumber evidence="2 5">3.6.1.7</ecNumber>
    </recommendedName>
</protein>
<feature type="active site" evidence="5">
    <location>
        <position position="36"/>
    </location>
</feature>
<evidence type="ECO:0000256" key="5">
    <source>
        <dbReference type="PROSITE-ProRule" id="PRU00520"/>
    </source>
</evidence>
<dbReference type="Gene3D" id="3.30.70.100">
    <property type="match status" value="1"/>
</dbReference>
<dbReference type="PRINTS" id="PR00112">
    <property type="entry name" value="ACYLPHPHTASE"/>
</dbReference>
<sequence length="89" mass="10234">MQRRQIIFSGRVQGVGFRFTAESIASNLNLTGWVKNNSDGTVTMEVQGEYFNIYQLLKELTSDSYIQIENVNSRTIDLVTSETKFRTIY</sequence>
<dbReference type="InterPro" id="IPR020456">
    <property type="entry name" value="Acylphosphatase"/>
</dbReference>
<dbReference type="OrthoDB" id="9808093at2"/>
<gene>
    <name evidence="8" type="ORF">SAMN02910429_01793</name>
</gene>
<keyword evidence="9" id="KW-1185">Reference proteome</keyword>
<evidence type="ECO:0000256" key="1">
    <source>
        <dbReference type="ARBA" id="ARBA00005614"/>
    </source>
</evidence>
<dbReference type="Pfam" id="PF00708">
    <property type="entry name" value="Acylphosphatase"/>
    <property type="match status" value="1"/>
</dbReference>
<dbReference type="PROSITE" id="PS00151">
    <property type="entry name" value="ACYLPHOSPHATASE_2"/>
    <property type="match status" value="1"/>
</dbReference>
<dbReference type="PROSITE" id="PS51160">
    <property type="entry name" value="ACYLPHOSPHATASE_3"/>
    <property type="match status" value="1"/>
</dbReference>
<dbReference type="RefSeq" id="WP_022749394.1">
    <property type="nucleotide sequence ID" value="NZ_FOGW01000020.1"/>
</dbReference>
<accession>A0A1H9TV94</accession>
<evidence type="ECO:0000313" key="8">
    <source>
        <dbReference type="EMBL" id="SES01155.1"/>
    </source>
</evidence>
<evidence type="ECO:0000259" key="7">
    <source>
        <dbReference type="PROSITE" id="PS51160"/>
    </source>
</evidence>
<dbReference type="PANTHER" id="PTHR47268">
    <property type="entry name" value="ACYLPHOSPHATASE"/>
    <property type="match status" value="1"/>
</dbReference>
<feature type="active site" evidence="5">
    <location>
        <position position="18"/>
    </location>
</feature>
<evidence type="ECO:0000313" key="9">
    <source>
        <dbReference type="Proteomes" id="UP000182471"/>
    </source>
</evidence>
<comment type="catalytic activity">
    <reaction evidence="4 5">
        <text>an acyl phosphate + H2O = a carboxylate + phosphate + H(+)</text>
        <dbReference type="Rhea" id="RHEA:14965"/>
        <dbReference type="ChEBI" id="CHEBI:15377"/>
        <dbReference type="ChEBI" id="CHEBI:15378"/>
        <dbReference type="ChEBI" id="CHEBI:29067"/>
        <dbReference type="ChEBI" id="CHEBI:43474"/>
        <dbReference type="ChEBI" id="CHEBI:59918"/>
        <dbReference type="EC" id="3.6.1.7"/>
    </reaction>
</comment>
<evidence type="ECO:0000256" key="3">
    <source>
        <dbReference type="ARBA" id="ARBA00015991"/>
    </source>
</evidence>
<name>A0A1H9TV94_9FIRM</name>
<dbReference type="AlphaFoldDB" id="A0A1H9TV94"/>
<dbReference type="SUPFAM" id="SSF54975">
    <property type="entry name" value="Acylphosphatase/BLUF domain-like"/>
    <property type="match status" value="1"/>
</dbReference>
<reference evidence="9" key="1">
    <citation type="submission" date="2016-10" db="EMBL/GenBank/DDBJ databases">
        <authorList>
            <person name="Varghese N."/>
            <person name="Submissions S."/>
        </authorList>
    </citation>
    <scope>NUCLEOTIDE SEQUENCE [LARGE SCALE GENOMIC DNA]</scope>
    <source>
        <strain evidence="9">S1b</strain>
    </source>
</reference>
<evidence type="ECO:0000256" key="6">
    <source>
        <dbReference type="RuleBase" id="RU004168"/>
    </source>
</evidence>
<dbReference type="EMBL" id="FOGW01000020">
    <property type="protein sequence ID" value="SES01155.1"/>
    <property type="molecule type" value="Genomic_DNA"/>
</dbReference>
<dbReference type="InterPro" id="IPR001792">
    <property type="entry name" value="Acylphosphatase-like_dom"/>
</dbReference>
<comment type="similarity">
    <text evidence="1 6">Belongs to the acylphosphatase family.</text>
</comment>
<evidence type="ECO:0000256" key="2">
    <source>
        <dbReference type="ARBA" id="ARBA00012150"/>
    </source>
</evidence>
<dbReference type="GO" id="GO:0003998">
    <property type="term" value="F:acylphosphatase activity"/>
    <property type="evidence" value="ECO:0007669"/>
    <property type="project" value="UniProtKB-EC"/>
</dbReference>
<proteinExistence type="inferred from homology"/>
<organism evidence="8 9">
    <name type="scientific">Lachnobacterium bovis</name>
    <dbReference type="NCBI Taxonomy" id="140626"/>
    <lineage>
        <taxon>Bacteria</taxon>
        <taxon>Bacillati</taxon>
        <taxon>Bacillota</taxon>
        <taxon>Clostridia</taxon>
        <taxon>Lachnospirales</taxon>
        <taxon>Lachnospiraceae</taxon>
        <taxon>Lachnobacterium</taxon>
    </lineage>
</organism>